<dbReference type="Proteomes" id="UP000735302">
    <property type="component" value="Unassembled WGS sequence"/>
</dbReference>
<feature type="domain" description="C-type lectin" evidence="8">
    <location>
        <begin position="41"/>
        <end position="164"/>
    </location>
</feature>
<dbReference type="SMART" id="SM00034">
    <property type="entry name" value="CLECT"/>
    <property type="match status" value="1"/>
</dbReference>
<dbReference type="InterPro" id="IPR016186">
    <property type="entry name" value="C-type_lectin-like/link_sf"/>
</dbReference>
<evidence type="ECO:0000313" key="10">
    <source>
        <dbReference type="Proteomes" id="UP000735302"/>
    </source>
</evidence>
<evidence type="ECO:0000256" key="2">
    <source>
        <dbReference type="ARBA" id="ARBA00022692"/>
    </source>
</evidence>
<evidence type="ECO:0000256" key="3">
    <source>
        <dbReference type="ARBA" id="ARBA00022734"/>
    </source>
</evidence>
<dbReference type="SUPFAM" id="SSF56436">
    <property type="entry name" value="C-type lectin-like"/>
    <property type="match status" value="2"/>
</dbReference>
<organism evidence="9 10">
    <name type="scientific">Plakobranchus ocellatus</name>
    <dbReference type="NCBI Taxonomy" id="259542"/>
    <lineage>
        <taxon>Eukaryota</taxon>
        <taxon>Metazoa</taxon>
        <taxon>Spiralia</taxon>
        <taxon>Lophotrochozoa</taxon>
        <taxon>Mollusca</taxon>
        <taxon>Gastropoda</taxon>
        <taxon>Heterobranchia</taxon>
        <taxon>Euthyneura</taxon>
        <taxon>Panpulmonata</taxon>
        <taxon>Sacoglossa</taxon>
        <taxon>Placobranchoidea</taxon>
        <taxon>Plakobranchidae</taxon>
        <taxon>Plakobranchus</taxon>
    </lineage>
</organism>
<dbReference type="InterPro" id="IPR051663">
    <property type="entry name" value="CLec_Tetranectin-domain"/>
</dbReference>
<dbReference type="InterPro" id="IPR009238">
    <property type="entry name" value="Chordopox_A33R"/>
</dbReference>
<feature type="signal peptide" evidence="7">
    <location>
        <begin position="1"/>
        <end position="21"/>
    </location>
</feature>
<feature type="chain" id="PRO_5043326967" evidence="7">
    <location>
        <begin position="22"/>
        <end position="391"/>
    </location>
</feature>
<dbReference type="Pfam" id="PF00059">
    <property type="entry name" value="Lectin_C"/>
    <property type="match status" value="1"/>
</dbReference>
<evidence type="ECO:0000256" key="7">
    <source>
        <dbReference type="SAM" id="SignalP"/>
    </source>
</evidence>
<name>A0AAV4A5H7_9GAST</name>
<keyword evidence="5" id="KW-0472">Membrane</keyword>
<sequence>MTRQLVVVLLTVFACVKESNAAGISGVFNPCYFWPDSQYAGNGICFRMNDSPEPLKFMDAQTACVSDGGGSLAEIRTEYQRDTAGQIAASSTLGPVWLGAISSDGQTNLAWNSDGKTVEVPQSWRDDERGIIQESNYGQICLAMGEDSLLSASTCDRAQNFICQKYAGNPCDVFYPGAEYLANSCFLPVAKNLTYEEAHMYCGEIGAELAGPSDEEVYSVWLKLGSWLLNKTPFWYGGDVYAGTLYAIQILGSGDAHGFSKELKSSLAQALCEKALTTEECDGVFVDRRCFKLHVSDVNWEYAKADCDGPRSYLAEPKTDLRQEVLVRYVADTGGDAYGLMLFLVIPKLSIVSSSSHNVCLIVQGTGHGLCRTGVEAQCDAALESTNEASR</sequence>
<keyword evidence="2" id="KW-0812">Transmembrane</keyword>
<keyword evidence="3" id="KW-0430">Lectin</keyword>
<gene>
    <name evidence="9" type="ORF">PoB_002944900</name>
</gene>
<dbReference type="InterPro" id="IPR001304">
    <property type="entry name" value="C-type_lectin-like"/>
</dbReference>
<dbReference type="PROSITE" id="PS50041">
    <property type="entry name" value="C_TYPE_LECTIN_2"/>
    <property type="match status" value="1"/>
</dbReference>
<accession>A0AAV4A5H7</accession>
<dbReference type="CDD" id="cd00037">
    <property type="entry name" value="CLECT"/>
    <property type="match status" value="2"/>
</dbReference>
<dbReference type="PANTHER" id="PTHR22799:SF6">
    <property type="entry name" value="C-TYPE LECTIN DOMAIN FAMILY 4 MEMBER M-LIKE"/>
    <property type="match status" value="1"/>
</dbReference>
<evidence type="ECO:0000256" key="5">
    <source>
        <dbReference type="ARBA" id="ARBA00023136"/>
    </source>
</evidence>
<keyword evidence="7" id="KW-0732">Signal</keyword>
<protein>
    <submittedName>
        <fullName evidence="9">Mucin-2</fullName>
    </submittedName>
</protein>
<dbReference type="Pfam" id="PF05966">
    <property type="entry name" value="Chordopox_A33R"/>
    <property type="match status" value="1"/>
</dbReference>
<dbReference type="EMBL" id="BLXT01003662">
    <property type="protein sequence ID" value="GFO02944.1"/>
    <property type="molecule type" value="Genomic_DNA"/>
</dbReference>
<comment type="subcellular location">
    <subcellularLocation>
        <location evidence="1">Virion membrane</location>
        <topology evidence="1">Single-pass membrane protein</topology>
    </subcellularLocation>
</comment>
<dbReference type="AlphaFoldDB" id="A0AAV4A5H7"/>
<evidence type="ECO:0000256" key="6">
    <source>
        <dbReference type="ARBA" id="ARBA00023157"/>
    </source>
</evidence>
<keyword evidence="10" id="KW-1185">Reference proteome</keyword>
<dbReference type="PROSITE" id="PS51257">
    <property type="entry name" value="PROKAR_LIPOPROTEIN"/>
    <property type="match status" value="1"/>
</dbReference>
<dbReference type="PANTHER" id="PTHR22799">
    <property type="entry name" value="TETRANECTIN-RELATED"/>
    <property type="match status" value="1"/>
</dbReference>
<dbReference type="InterPro" id="IPR016187">
    <property type="entry name" value="CTDL_fold"/>
</dbReference>
<evidence type="ECO:0000256" key="1">
    <source>
        <dbReference type="ARBA" id="ARBA00004381"/>
    </source>
</evidence>
<evidence type="ECO:0000313" key="9">
    <source>
        <dbReference type="EMBL" id="GFO02944.1"/>
    </source>
</evidence>
<dbReference type="GO" id="GO:0030246">
    <property type="term" value="F:carbohydrate binding"/>
    <property type="evidence" value="ECO:0007669"/>
    <property type="project" value="UniProtKB-KW"/>
</dbReference>
<proteinExistence type="predicted"/>
<evidence type="ECO:0000259" key="8">
    <source>
        <dbReference type="PROSITE" id="PS50041"/>
    </source>
</evidence>
<dbReference type="Gene3D" id="3.10.100.10">
    <property type="entry name" value="Mannose-Binding Protein A, subunit A"/>
    <property type="match status" value="2"/>
</dbReference>
<keyword evidence="6" id="KW-1015">Disulfide bond</keyword>
<keyword evidence="4" id="KW-1133">Transmembrane helix</keyword>
<evidence type="ECO:0000256" key="4">
    <source>
        <dbReference type="ARBA" id="ARBA00022989"/>
    </source>
</evidence>
<comment type="caution">
    <text evidence="9">The sequence shown here is derived from an EMBL/GenBank/DDBJ whole genome shotgun (WGS) entry which is preliminary data.</text>
</comment>
<reference evidence="9 10" key="1">
    <citation type="journal article" date="2021" name="Elife">
        <title>Chloroplast acquisition without the gene transfer in kleptoplastic sea slugs, Plakobranchus ocellatus.</title>
        <authorList>
            <person name="Maeda T."/>
            <person name="Takahashi S."/>
            <person name="Yoshida T."/>
            <person name="Shimamura S."/>
            <person name="Takaki Y."/>
            <person name="Nagai Y."/>
            <person name="Toyoda A."/>
            <person name="Suzuki Y."/>
            <person name="Arimoto A."/>
            <person name="Ishii H."/>
            <person name="Satoh N."/>
            <person name="Nishiyama T."/>
            <person name="Hasebe M."/>
            <person name="Maruyama T."/>
            <person name="Minagawa J."/>
            <person name="Obokata J."/>
            <person name="Shigenobu S."/>
        </authorList>
    </citation>
    <scope>NUCLEOTIDE SEQUENCE [LARGE SCALE GENOMIC DNA]</scope>
</reference>